<dbReference type="PANTHER" id="PTHR33110:SF144">
    <property type="entry name" value="OS01G0660700 PROTEIN"/>
    <property type="match status" value="1"/>
</dbReference>
<dbReference type="EnsemblPlants" id="OPUNC02G12730.1">
    <property type="protein sequence ID" value="OPUNC02G12730.1"/>
    <property type="gene ID" value="OPUNC02G12730"/>
</dbReference>
<dbReference type="Gramene" id="OPUNC02G12730.1">
    <property type="protein sequence ID" value="OPUNC02G12730.1"/>
    <property type="gene ID" value="OPUNC02G12730"/>
</dbReference>
<feature type="compositionally biased region" description="Polar residues" evidence="1">
    <location>
        <begin position="195"/>
        <end position="223"/>
    </location>
</feature>
<evidence type="ECO:0000313" key="3">
    <source>
        <dbReference type="EnsemblPlants" id="OPUNC02G12730.1"/>
    </source>
</evidence>
<name>A0A0E0JZ31_ORYPU</name>
<feature type="compositionally biased region" description="Polar residues" evidence="1">
    <location>
        <begin position="1"/>
        <end position="10"/>
    </location>
</feature>
<sequence length="374" mass="41122">MADANNQTWRARSSPKNASSASSATSCILDHAMFSSVCKPWRSIALLQQQQPPSNLPWLLMPSNAATSFFCVVSEDTHRPGLPGDARGARFCGSFPGAWLAAELAESRGPTLLNLCTGERVALPRRLRFNDGFRGSKHVPHHLPRLHPLHGAVGRSPILRRGRSIQPVQHRLLAPRHGLLDATDEEAEREAKRMASQSWTSHTAPTGRSARASMSSPTRTTYCCTSQKPQITTSEFRGHVQYSADSRAGRMVAPHPRCSTSAPARMCTDLTNKEYLLVYTPNTSVSDDHAELTISSVEVYCGNNHRPIMPGPGKVLARCFVHSCGELLMVIRFVSAREGRTTMFDAFRLERRRAAANAIGLVKVVCHLLKRKPG</sequence>
<evidence type="ECO:0000256" key="1">
    <source>
        <dbReference type="SAM" id="MobiDB-lite"/>
    </source>
</evidence>
<feature type="compositionally biased region" description="Low complexity" evidence="1">
    <location>
        <begin position="11"/>
        <end position="21"/>
    </location>
</feature>
<dbReference type="AlphaFoldDB" id="A0A0E0JZ31"/>
<protein>
    <recommendedName>
        <fullName evidence="2">KIB1-4 beta-propeller domain-containing protein</fullName>
    </recommendedName>
</protein>
<dbReference type="InterPro" id="IPR005174">
    <property type="entry name" value="KIB1-4_b-propeller"/>
</dbReference>
<feature type="region of interest" description="Disordered" evidence="1">
    <location>
        <begin position="1"/>
        <end position="21"/>
    </location>
</feature>
<reference evidence="3" key="2">
    <citation type="submission" date="2018-05" db="EMBL/GenBank/DDBJ databases">
        <title>OpunRS2 (Oryza punctata Reference Sequence Version 2).</title>
        <authorList>
            <person name="Zhang J."/>
            <person name="Kudrna D."/>
            <person name="Lee S."/>
            <person name="Talag J."/>
            <person name="Welchert J."/>
            <person name="Wing R.A."/>
        </authorList>
    </citation>
    <scope>NUCLEOTIDE SEQUENCE [LARGE SCALE GENOMIC DNA]</scope>
</reference>
<accession>A0A0E0JZ31</accession>
<evidence type="ECO:0000313" key="4">
    <source>
        <dbReference type="Proteomes" id="UP000026962"/>
    </source>
</evidence>
<dbReference type="PANTHER" id="PTHR33110">
    <property type="entry name" value="F-BOX/KELCH-REPEAT PROTEIN-RELATED"/>
    <property type="match status" value="1"/>
</dbReference>
<dbReference type="Proteomes" id="UP000026962">
    <property type="component" value="Chromosome 2"/>
</dbReference>
<keyword evidence="4" id="KW-1185">Reference proteome</keyword>
<reference evidence="3" key="1">
    <citation type="submission" date="2015-04" db="UniProtKB">
        <authorList>
            <consortium name="EnsemblPlants"/>
        </authorList>
    </citation>
    <scope>IDENTIFICATION</scope>
</reference>
<feature type="domain" description="KIB1-4 beta-propeller" evidence="2">
    <location>
        <begin position="75"/>
        <end position="352"/>
    </location>
</feature>
<organism evidence="3">
    <name type="scientific">Oryza punctata</name>
    <name type="common">Red rice</name>
    <dbReference type="NCBI Taxonomy" id="4537"/>
    <lineage>
        <taxon>Eukaryota</taxon>
        <taxon>Viridiplantae</taxon>
        <taxon>Streptophyta</taxon>
        <taxon>Embryophyta</taxon>
        <taxon>Tracheophyta</taxon>
        <taxon>Spermatophyta</taxon>
        <taxon>Magnoliopsida</taxon>
        <taxon>Liliopsida</taxon>
        <taxon>Poales</taxon>
        <taxon>Poaceae</taxon>
        <taxon>BOP clade</taxon>
        <taxon>Oryzoideae</taxon>
        <taxon>Oryzeae</taxon>
        <taxon>Oryzinae</taxon>
        <taxon>Oryza</taxon>
    </lineage>
</organism>
<proteinExistence type="predicted"/>
<dbReference type="HOGENOM" id="CLU_740530_0_0_1"/>
<dbReference type="Pfam" id="PF03478">
    <property type="entry name" value="Beta-prop_KIB1-4"/>
    <property type="match status" value="1"/>
</dbReference>
<evidence type="ECO:0000259" key="2">
    <source>
        <dbReference type="Pfam" id="PF03478"/>
    </source>
</evidence>
<feature type="region of interest" description="Disordered" evidence="1">
    <location>
        <begin position="185"/>
        <end position="223"/>
    </location>
</feature>